<gene>
    <name evidence="2" type="ORF">F5985_09140</name>
</gene>
<dbReference type="PANTHER" id="PTHR39966">
    <property type="entry name" value="BLL2471 PROTEIN-RELATED"/>
    <property type="match status" value="1"/>
</dbReference>
<dbReference type="InterPro" id="IPR012312">
    <property type="entry name" value="Hemerythrin-like"/>
</dbReference>
<accession>A0A7C9J8A1</accession>
<dbReference type="Pfam" id="PF01814">
    <property type="entry name" value="Hemerythrin"/>
    <property type="match status" value="1"/>
</dbReference>
<evidence type="ECO:0000313" key="3">
    <source>
        <dbReference type="Proteomes" id="UP000481947"/>
    </source>
</evidence>
<evidence type="ECO:0000313" key="2">
    <source>
        <dbReference type="EMBL" id="MYZ52290.1"/>
    </source>
</evidence>
<name>A0A7C9J8A1_9BURK</name>
<comment type="caution">
    <text evidence="2">The sequence shown here is derived from an EMBL/GenBank/DDBJ whole genome shotgun (WGS) entry which is preliminary data.</text>
</comment>
<reference evidence="2 3" key="1">
    <citation type="submission" date="2019-09" db="EMBL/GenBank/DDBJ databases">
        <title>Identification of Malikia spinosa a prominent benzene-, toluene-, and ethylbenzene-degrading bacterium: enrichment, isolation and whole genome sequencing.</title>
        <authorList>
            <person name="Tancsics A."/>
            <person name="Revesz F."/>
            <person name="Kriszt B."/>
        </authorList>
    </citation>
    <scope>NUCLEOTIDE SEQUENCE [LARGE SCALE GENOMIC DNA]</scope>
    <source>
        <strain evidence="2 3">AB6</strain>
    </source>
</reference>
<dbReference type="AlphaFoldDB" id="A0A7C9J8A1"/>
<feature type="domain" description="Hemerythrin-like" evidence="1">
    <location>
        <begin position="8"/>
        <end position="144"/>
    </location>
</feature>
<evidence type="ECO:0000259" key="1">
    <source>
        <dbReference type="Pfam" id="PF01814"/>
    </source>
</evidence>
<protein>
    <submittedName>
        <fullName evidence="2">Hemerythrin domain-containing protein</fullName>
    </submittedName>
</protein>
<sequence>MSDSKSMAIATIRAEHRALAAVINNMKGVLAEVKAGRMQLDFPLFWSMIHYIDAFPDRLHHPKEDDWLFSRLRQRTHEADELIDDLQLQHRSEPLALNDLRRWLGNLEAGVAGSLDGLEQAVSDYAEFTWKHLKSEEHELLPLAELHLTPTDWNEIADAFGQNGDPLVGVDDDAALGALFHDIVRRTPAPLGLGSRQSS</sequence>
<dbReference type="Proteomes" id="UP000481947">
    <property type="component" value="Unassembled WGS sequence"/>
</dbReference>
<proteinExistence type="predicted"/>
<dbReference type="EMBL" id="VYSB01000008">
    <property type="protein sequence ID" value="MYZ52290.1"/>
    <property type="molecule type" value="Genomic_DNA"/>
</dbReference>
<dbReference type="RefSeq" id="WP_161125171.1">
    <property type="nucleotide sequence ID" value="NZ_VYSB01000008.1"/>
</dbReference>
<organism evidence="2 3">
    <name type="scientific">Malikia spinosa</name>
    <dbReference type="NCBI Taxonomy" id="86180"/>
    <lineage>
        <taxon>Bacteria</taxon>
        <taxon>Pseudomonadati</taxon>
        <taxon>Pseudomonadota</taxon>
        <taxon>Betaproteobacteria</taxon>
        <taxon>Burkholderiales</taxon>
        <taxon>Comamonadaceae</taxon>
        <taxon>Malikia</taxon>
    </lineage>
</organism>
<dbReference type="GO" id="GO:0005886">
    <property type="term" value="C:plasma membrane"/>
    <property type="evidence" value="ECO:0007669"/>
    <property type="project" value="TreeGrafter"/>
</dbReference>
<dbReference type="PANTHER" id="PTHR39966:SF1">
    <property type="entry name" value="HEMERYTHRIN-LIKE DOMAIN-CONTAINING PROTEIN"/>
    <property type="match status" value="1"/>
</dbReference>
<dbReference type="CDD" id="cd12108">
    <property type="entry name" value="Hr-like"/>
    <property type="match status" value="1"/>
</dbReference>
<dbReference type="Gene3D" id="1.20.120.520">
    <property type="entry name" value="nmb1532 protein domain like"/>
    <property type="match status" value="1"/>
</dbReference>